<keyword evidence="4" id="KW-1185">Reference proteome</keyword>
<dbReference type="InterPro" id="IPR045504">
    <property type="entry name" value="DUF6487"/>
</dbReference>
<dbReference type="Pfam" id="PF20097">
    <property type="entry name" value="DUF6487"/>
    <property type="match status" value="1"/>
</dbReference>
<feature type="compositionally biased region" description="Polar residues" evidence="1">
    <location>
        <begin position="1"/>
        <end position="17"/>
    </location>
</feature>
<dbReference type="EMBL" id="JAPDDR010000017">
    <property type="protein sequence ID" value="MCW1916630.1"/>
    <property type="molecule type" value="Genomic_DNA"/>
</dbReference>
<reference evidence="3" key="1">
    <citation type="submission" date="2022-10" db="EMBL/GenBank/DDBJ databases">
        <title>Luteolibacter sp. GHJ8, whole genome shotgun sequencing project.</title>
        <authorList>
            <person name="Zhao G."/>
            <person name="Shen L."/>
        </authorList>
    </citation>
    <scope>NUCLEOTIDE SEQUENCE</scope>
    <source>
        <strain evidence="3">GHJ8</strain>
    </source>
</reference>
<proteinExistence type="predicted"/>
<evidence type="ECO:0000259" key="2">
    <source>
        <dbReference type="Pfam" id="PF20097"/>
    </source>
</evidence>
<evidence type="ECO:0000256" key="1">
    <source>
        <dbReference type="SAM" id="MobiDB-lite"/>
    </source>
</evidence>
<organism evidence="3 4">
    <name type="scientific">Luteolibacter rhizosphaerae</name>
    <dbReference type="NCBI Taxonomy" id="2989719"/>
    <lineage>
        <taxon>Bacteria</taxon>
        <taxon>Pseudomonadati</taxon>
        <taxon>Verrucomicrobiota</taxon>
        <taxon>Verrucomicrobiia</taxon>
        <taxon>Verrucomicrobiales</taxon>
        <taxon>Verrucomicrobiaceae</taxon>
        <taxon>Luteolibacter</taxon>
    </lineage>
</organism>
<evidence type="ECO:0000313" key="3">
    <source>
        <dbReference type="EMBL" id="MCW1916630.1"/>
    </source>
</evidence>
<sequence length="95" mass="10324">MADSDNPYQTPQNTSAAPLSAVNCPNCGSPMQEGNVTGHIYWRTKGSPTGWRFFPRKRLTIFGGSFEFTLTTPRAPGHRCPSCGLAILQLKPNAV</sequence>
<comment type="caution">
    <text evidence="3">The sequence shown here is derived from an EMBL/GenBank/DDBJ whole genome shotgun (WGS) entry which is preliminary data.</text>
</comment>
<protein>
    <submittedName>
        <fullName evidence="3">PF20097 family protein</fullName>
    </submittedName>
</protein>
<feature type="region of interest" description="Disordered" evidence="1">
    <location>
        <begin position="1"/>
        <end position="20"/>
    </location>
</feature>
<name>A0ABT3G9W5_9BACT</name>
<accession>A0ABT3G9W5</accession>
<feature type="domain" description="DUF6487" evidence="2">
    <location>
        <begin position="24"/>
        <end position="91"/>
    </location>
</feature>
<evidence type="ECO:0000313" key="4">
    <source>
        <dbReference type="Proteomes" id="UP001165653"/>
    </source>
</evidence>
<dbReference type="RefSeq" id="WP_264516211.1">
    <property type="nucleotide sequence ID" value="NZ_JAPDDR010000017.1"/>
</dbReference>
<gene>
    <name evidence="3" type="ORF">OJ996_23790</name>
</gene>
<dbReference type="Proteomes" id="UP001165653">
    <property type="component" value="Unassembled WGS sequence"/>
</dbReference>